<dbReference type="InterPro" id="IPR044974">
    <property type="entry name" value="Disease_R_plants"/>
</dbReference>
<protein>
    <submittedName>
        <fullName evidence="8">Predicted protein</fullName>
    </submittedName>
</protein>
<dbReference type="Pfam" id="PF00931">
    <property type="entry name" value="NB-ARC"/>
    <property type="match status" value="1"/>
</dbReference>
<proteinExistence type="evidence at transcript level"/>
<dbReference type="GO" id="GO:0006952">
    <property type="term" value="P:defense response"/>
    <property type="evidence" value="ECO:0007669"/>
    <property type="project" value="InterPro"/>
</dbReference>
<dbReference type="InterPro" id="IPR058922">
    <property type="entry name" value="WHD_DRP"/>
</dbReference>
<evidence type="ECO:0000256" key="6">
    <source>
        <dbReference type="SAM" id="MobiDB-lite"/>
    </source>
</evidence>
<evidence type="ECO:0000313" key="8">
    <source>
        <dbReference type="EMBL" id="BAJ98893.1"/>
    </source>
</evidence>
<dbReference type="SMART" id="SM00614">
    <property type="entry name" value="ZnF_BED"/>
    <property type="match status" value="1"/>
</dbReference>
<reference evidence="8" key="1">
    <citation type="journal article" date="2011" name="Plant Physiol.">
        <title>Comprehensive sequence analysis of 24,783 barley full-length cDNAs derived from 12 clone libraries.</title>
        <authorList>
            <person name="Matsumoto T."/>
            <person name="Tanaka T."/>
            <person name="Sakai H."/>
            <person name="Amano N."/>
            <person name="Kanamori H."/>
            <person name="Kurita K."/>
            <person name="Kikuta A."/>
            <person name="Kamiya K."/>
            <person name="Yamamoto M."/>
            <person name="Ikawa H."/>
            <person name="Fujii N."/>
            <person name="Hori K."/>
            <person name="Itoh T."/>
            <person name="Sato K."/>
        </authorList>
    </citation>
    <scope>NUCLEOTIDE SEQUENCE</scope>
    <source>
        <tissue evidence="8">Shoot and root</tissue>
    </source>
</reference>
<dbReference type="PROSITE" id="PS50808">
    <property type="entry name" value="ZF_BED"/>
    <property type="match status" value="1"/>
</dbReference>
<evidence type="ECO:0000256" key="5">
    <source>
        <dbReference type="PROSITE-ProRule" id="PRU00027"/>
    </source>
</evidence>
<dbReference type="SUPFAM" id="SSF57667">
    <property type="entry name" value="beta-beta-alpha zinc fingers"/>
    <property type="match status" value="1"/>
</dbReference>
<dbReference type="InterPro" id="IPR036388">
    <property type="entry name" value="WH-like_DNA-bd_sf"/>
</dbReference>
<dbReference type="SUPFAM" id="SSF52540">
    <property type="entry name" value="P-loop containing nucleoside triphosphate hydrolases"/>
    <property type="match status" value="1"/>
</dbReference>
<evidence type="ECO:0000256" key="1">
    <source>
        <dbReference type="ARBA" id="ARBA00022723"/>
    </source>
</evidence>
<feature type="region of interest" description="Disordered" evidence="6">
    <location>
        <begin position="1"/>
        <end position="73"/>
    </location>
</feature>
<dbReference type="GO" id="GO:0008270">
    <property type="term" value="F:zinc ion binding"/>
    <property type="evidence" value="ECO:0007669"/>
    <property type="project" value="UniProtKB-KW"/>
</dbReference>
<keyword evidence="4" id="KW-0862">Zinc</keyword>
<dbReference type="InterPro" id="IPR003656">
    <property type="entry name" value="Znf_BED"/>
</dbReference>
<keyword evidence="2 5" id="KW-0863">Zinc-finger</keyword>
<dbReference type="PRINTS" id="PR00364">
    <property type="entry name" value="DISEASERSIST"/>
</dbReference>
<dbReference type="Pfam" id="PF23559">
    <property type="entry name" value="WHD_DRP"/>
    <property type="match status" value="1"/>
</dbReference>
<feature type="compositionally biased region" description="Polar residues" evidence="6">
    <location>
        <begin position="53"/>
        <end position="64"/>
    </location>
</feature>
<dbReference type="GO" id="GO:0043531">
    <property type="term" value="F:ADP binding"/>
    <property type="evidence" value="ECO:0007669"/>
    <property type="project" value="InterPro"/>
</dbReference>
<dbReference type="PANTHER" id="PTHR23155:SF1149">
    <property type="entry name" value="OS04G0620950 PROTEIN"/>
    <property type="match status" value="1"/>
</dbReference>
<evidence type="ECO:0000256" key="2">
    <source>
        <dbReference type="ARBA" id="ARBA00022771"/>
    </source>
</evidence>
<accession>F2DUX2</accession>
<feature type="region of interest" description="Disordered" evidence="6">
    <location>
        <begin position="155"/>
        <end position="228"/>
    </location>
</feature>
<dbReference type="Gene3D" id="3.40.50.300">
    <property type="entry name" value="P-loop containing nucleotide triphosphate hydrolases"/>
    <property type="match status" value="1"/>
</dbReference>
<dbReference type="InterPro" id="IPR002182">
    <property type="entry name" value="NB-ARC"/>
</dbReference>
<feature type="compositionally biased region" description="Low complexity" evidence="6">
    <location>
        <begin position="218"/>
        <end position="228"/>
    </location>
</feature>
<feature type="region of interest" description="Disordered" evidence="6">
    <location>
        <begin position="261"/>
        <end position="284"/>
    </location>
</feature>
<evidence type="ECO:0000256" key="4">
    <source>
        <dbReference type="ARBA" id="ARBA00022833"/>
    </source>
</evidence>
<dbReference type="InterPro" id="IPR036236">
    <property type="entry name" value="Znf_C2H2_sf"/>
</dbReference>
<keyword evidence="3" id="KW-0611">Plant defense</keyword>
<dbReference type="AlphaFoldDB" id="F2DUX2"/>
<dbReference type="EMBL" id="AK367690">
    <property type="protein sequence ID" value="BAJ98893.1"/>
    <property type="molecule type" value="mRNA"/>
</dbReference>
<dbReference type="InterPro" id="IPR027417">
    <property type="entry name" value="P-loop_NTPase"/>
</dbReference>
<evidence type="ECO:0000256" key="3">
    <source>
        <dbReference type="ARBA" id="ARBA00022821"/>
    </source>
</evidence>
<sequence length="741" mass="83338">MARADHPRNPPHGQDGGVDSASRACRRSREAPVRGGESRDGGGCCEGEGSREQASVQGSRSCQGASLRRRRRGGRTRLLQAPQQVEEVTSDEPDGMRGAERVDEISRGHVHTLDISAGKLRSPVWEHFTITETTVDGKRSKAKCNYCRKDFNCETKTNGTSSMKKHLEKEHSVTCTKKPGDRPQNPSSSPGDATCKVRSVEVGGSSNGKRKRTNENPTQTTSSSTYTQWDKAEFSNRINKITGQLQLQDIQGALSKVLEPYGPSATSSSSHHRPSAISDQNPTTSSLVPVEVYGRVAEKNMIKKSITEKQSDGVNVLPIVGIAGVGKTTLAQFVYNDPDVKRQFHHRIWVCVSCKFDEVKLTKEMLDFFPRERHEGISNFAKLQEILKEYIDYQSQSSLLILDDVSDSMDYQKWNKLLYPLISSQAKGNIILITTRNLSVAQRLGTLKPIKLGPLENDDMWLLLKSCSFGFGNYKAPGNLSTIGRQIADKLKGNPLAAVTAGALLRDHLSVDHWSDILKKEKWKSLGLSGGIMPALKLSYDELPYHLQQCVSYCSIFPEKYRFLGKDLVYIWISQGFLNHTHSIKRLEEIGLEYLNNLVNLGFFQQIEEQQEDDEDEEEEYFLGSKICYSMSGLMHDFARMVSRTECATMDGLQFNNMLPTIRHLSIVTNYAYSKDQHGTIPRNIKFEEKLRNTIASVRKLRTLVLFGHYDSFFFKLFLGIFQKDQNLRLLQMSATCADFF</sequence>
<name>F2DUX2_HORVV</name>
<keyword evidence="1" id="KW-0479">Metal-binding</keyword>
<dbReference type="Pfam" id="PF02892">
    <property type="entry name" value="zf-BED"/>
    <property type="match status" value="1"/>
</dbReference>
<feature type="compositionally biased region" description="Basic and acidic residues" evidence="6">
    <location>
        <begin position="27"/>
        <end position="40"/>
    </location>
</feature>
<dbReference type="GO" id="GO:0003677">
    <property type="term" value="F:DNA binding"/>
    <property type="evidence" value="ECO:0007669"/>
    <property type="project" value="InterPro"/>
</dbReference>
<evidence type="ECO:0000259" key="7">
    <source>
        <dbReference type="PROSITE" id="PS50808"/>
    </source>
</evidence>
<dbReference type="Gene3D" id="1.10.10.10">
    <property type="entry name" value="Winged helix-like DNA-binding domain superfamily/Winged helix DNA-binding domain"/>
    <property type="match status" value="1"/>
</dbReference>
<organism evidence="8">
    <name type="scientific">Hordeum vulgare subsp. vulgare</name>
    <name type="common">Domesticated barley</name>
    <dbReference type="NCBI Taxonomy" id="112509"/>
    <lineage>
        <taxon>Eukaryota</taxon>
        <taxon>Viridiplantae</taxon>
        <taxon>Streptophyta</taxon>
        <taxon>Embryophyta</taxon>
        <taxon>Tracheophyta</taxon>
        <taxon>Spermatophyta</taxon>
        <taxon>Magnoliopsida</taxon>
        <taxon>Liliopsida</taxon>
        <taxon>Poales</taxon>
        <taxon>Poaceae</taxon>
        <taxon>BOP clade</taxon>
        <taxon>Pooideae</taxon>
        <taxon>Triticodae</taxon>
        <taxon>Triticeae</taxon>
        <taxon>Hordeinae</taxon>
        <taxon>Hordeum</taxon>
    </lineage>
</organism>
<feature type="domain" description="BED-type" evidence="7">
    <location>
        <begin position="119"/>
        <end position="171"/>
    </location>
</feature>
<dbReference type="PANTHER" id="PTHR23155">
    <property type="entry name" value="DISEASE RESISTANCE PROTEIN RP"/>
    <property type="match status" value="1"/>
</dbReference>